<evidence type="ECO:0000256" key="1">
    <source>
        <dbReference type="SAM" id="MobiDB-lite"/>
    </source>
</evidence>
<name>A0A2M4C6L4_9DIPT</name>
<feature type="chain" id="PRO_5014610753" evidence="2">
    <location>
        <begin position="21"/>
        <end position="140"/>
    </location>
</feature>
<feature type="compositionally biased region" description="Basic residues" evidence="1">
    <location>
        <begin position="84"/>
        <end position="100"/>
    </location>
</feature>
<keyword evidence="2" id="KW-0732">Signal</keyword>
<evidence type="ECO:0000313" key="3">
    <source>
        <dbReference type="EMBL" id="MBW60953.1"/>
    </source>
</evidence>
<organism evidence="3">
    <name type="scientific">Anopheles marajoara</name>
    <dbReference type="NCBI Taxonomy" id="58244"/>
    <lineage>
        <taxon>Eukaryota</taxon>
        <taxon>Metazoa</taxon>
        <taxon>Ecdysozoa</taxon>
        <taxon>Arthropoda</taxon>
        <taxon>Hexapoda</taxon>
        <taxon>Insecta</taxon>
        <taxon>Pterygota</taxon>
        <taxon>Neoptera</taxon>
        <taxon>Endopterygota</taxon>
        <taxon>Diptera</taxon>
        <taxon>Nematocera</taxon>
        <taxon>Culicoidea</taxon>
        <taxon>Culicidae</taxon>
        <taxon>Anophelinae</taxon>
        <taxon>Anopheles</taxon>
    </lineage>
</organism>
<sequence>MIFFCHFFLHFCLFSASLHSITLTSITQDSHATYTFNADTMPRSSTLGVKCVLANTSSTEGQRFCHLNAYGIETPKRPVTRTTQHTHTHTHTHTRARKPTFKSGNENAFRCRQHKRFSVFDRTRKWRGPQAASKLLDARN</sequence>
<dbReference type="AlphaFoldDB" id="A0A2M4C6L4"/>
<feature type="region of interest" description="Disordered" evidence="1">
    <location>
        <begin position="79"/>
        <end position="103"/>
    </location>
</feature>
<evidence type="ECO:0000256" key="2">
    <source>
        <dbReference type="SAM" id="SignalP"/>
    </source>
</evidence>
<proteinExistence type="predicted"/>
<accession>A0A2M4C6L4</accession>
<reference evidence="3" key="1">
    <citation type="submission" date="2018-01" db="EMBL/GenBank/DDBJ databases">
        <title>An insight into the sialome of Amazonian anophelines.</title>
        <authorList>
            <person name="Ribeiro J.M."/>
            <person name="Scarpassa V."/>
            <person name="Calvo E."/>
        </authorList>
    </citation>
    <scope>NUCLEOTIDE SEQUENCE</scope>
    <source>
        <tissue evidence="3">Salivary glands</tissue>
    </source>
</reference>
<protein>
    <submittedName>
        <fullName evidence="3">Putative secreted protein</fullName>
    </submittedName>
</protein>
<feature type="signal peptide" evidence="2">
    <location>
        <begin position="1"/>
        <end position="20"/>
    </location>
</feature>
<dbReference type="EMBL" id="GGFJ01011812">
    <property type="protein sequence ID" value="MBW60953.1"/>
    <property type="molecule type" value="Transcribed_RNA"/>
</dbReference>